<proteinExistence type="predicted"/>
<comment type="caution">
    <text evidence="3">The sequence shown here is derived from an EMBL/GenBank/DDBJ whole genome shotgun (WGS) entry which is preliminary data.</text>
</comment>
<gene>
    <name evidence="3" type="ORF">BGZ96_004765</name>
</gene>
<sequence length="236" mass="26224">MEGYAQTRWLDVHCKSFGSNTGKAAMTSVPGLKHKDRYKDVRPIMVGAYDGQRLAVMIAVCGFPGKIIRSIGSANAAEARSLEDIIVGMNEFYTSKKYPDCQGFVAQVNLQQCCCSRCEMYYHRDVMAAEDMCEIVKGYLVKHERPRYLQPVTEEGRYSWDTKSTTGVGANTASVITSASTSSKICKRASFVSSEPSGHSDKMTKEGLLHPMVAEQSETRLKIVKKSNNISKKRPR</sequence>
<evidence type="ECO:0000313" key="3">
    <source>
        <dbReference type="EMBL" id="KAG0273624.1"/>
    </source>
</evidence>
<dbReference type="Pfam" id="PF07282">
    <property type="entry name" value="Cas12f1-like_TNB"/>
    <property type="match status" value="1"/>
</dbReference>
<dbReference type="EMBL" id="JAAAIM010002204">
    <property type="protein sequence ID" value="KAG0273624.1"/>
    <property type="molecule type" value="Genomic_DNA"/>
</dbReference>
<accession>A0ABQ7JI17</accession>
<reference evidence="3 4" key="1">
    <citation type="journal article" date="2020" name="Fungal Divers.">
        <title>Resolving the Mortierellaceae phylogeny through synthesis of multi-gene phylogenetics and phylogenomics.</title>
        <authorList>
            <person name="Vandepol N."/>
            <person name="Liber J."/>
            <person name="Desiro A."/>
            <person name="Na H."/>
            <person name="Kennedy M."/>
            <person name="Barry K."/>
            <person name="Grigoriev I.V."/>
            <person name="Miller A.N."/>
            <person name="O'Donnell K."/>
            <person name="Stajich J.E."/>
            <person name="Bonito G."/>
        </authorList>
    </citation>
    <scope>NUCLEOTIDE SEQUENCE [LARGE SCALE GENOMIC DNA]</scope>
    <source>
        <strain evidence="3 4">AD045</strain>
    </source>
</reference>
<organism evidence="3 4">
    <name type="scientific">Linnemannia gamsii</name>
    <dbReference type="NCBI Taxonomy" id="64522"/>
    <lineage>
        <taxon>Eukaryota</taxon>
        <taxon>Fungi</taxon>
        <taxon>Fungi incertae sedis</taxon>
        <taxon>Mucoromycota</taxon>
        <taxon>Mortierellomycotina</taxon>
        <taxon>Mortierellomycetes</taxon>
        <taxon>Mortierellales</taxon>
        <taxon>Mortierellaceae</taxon>
        <taxon>Linnemannia</taxon>
    </lineage>
</organism>
<evidence type="ECO:0000256" key="1">
    <source>
        <dbReference type="ARBA" id="ARBA00023125"/>
    </source>
</evidence>
<keyword evidence="1" id="KW-0238">DNA-binding</keyword>
<name>A0ABQ7JI17_9FUNG</name>
<dbReference type="Proteomes" id="UP001194696">
    <property type="component" value="Unassembled WGS sequence"/>
</dbReference>
<keyword evidence="4" id="KW-1185">Reference proteome</keyword>
<evidence type="ECO:0000313" key="4">
    <source>
        <dbReference type="Proteomes" id="UP001194696"/>
    </source>
</evidence>
<evidence type="ECO:0000259" key="2">
    <source>
        <dbReference type="Pfam" id="PF07282"/>
    </source>
</evidence>
<dbReference type="InterPro" id="IPR010095">
    <property type="entry name" value="Cas12f1-like_TNB"/>
</dbReference>
<feature type="domain" description="Cas12f1-like TNB" evidence="2">
    <location>
        <begin position="86"/>
        <end position="129"/>
    </location>
</feature>
<protein>
    <recommendedName>
        <fullName evidence="2">Cas12f1-like TNB domain-containing protein</fullName>
    </recommendedName>
</protein>